<dbReference type="AlphaFoldDB" id="A0A1M5T2F4"/>
<dbReference type="NCBIfam" id="TIGR02532">
    <property type="entry name" value="IV_pilin_GFxxxE"/>
    <property type="match status" value="1"/>
</dbReference>
<proteinExistence type="predicted"/>
<name>A0A1M5T2F4_9CLOT</name>
<keyword evidence="1" id="KW-0472">Membrane</keyword>
<keyword evidence="3" id="KW-1185">Reference proteome</keyword>
<dbReference type="Pfam" id="PF07963">
    <property type="entry name" value="N_methyl"/>
    <property type="match status" value="1"/>
</dbReference>
<dbReference type="STRING" id="1121306.SAMN02745196_00411"/>
<dbReference type="OrthoDB" id="1937102at2"/>
<dbReference type="InterPro" id="IPR012902">
    <property type="entry name" value="N_methyl_site"/>
</dbReference>
<gene>
    <name evidence="2" type="ORF">SAMN02745196_00411</name>
</gene>
<dbReference type="RefSeq" id="WP_072829557.1">
    <property type="nucleotide sequence ID" value="NZ_FQXP01000003.1"/>
</dbReference>
<evidence type="ECO:0000313" key="2">
    <source>
        <dbReference type="EMBL" id="SHH44927.1"/>
    </source>
</evidence>
<dbReference type="SUPFAM" id="SSF54523">
    <property type="entry name" value="Pili subunits"/>
    <property type="match status" value="1"/>
</dbReference>
<dbReference type="EMBL" id="FQXP01000003">
    <property type="protein sequence ID" value="SHH44927.1"/>
    <property type="molecule type" value="Genomic_DNA"/>
</dbReference>
<dbReference type="Proteomes" id="UP000184526">
    <property type="component" value="Unassembled WGS sequence"/>
</dbReference>
<evidence type="ECO:0000313" key="3">
    <source>
        <dbReference type="Proteomes" id="UP000184526"/>
    </source>
</evidence>
<reference evidence="2 3" key="1">
    <citation type="submission" date="2016-11" db="EMBL/GenBank/DDBJ databases">
        <authorList>
            <person name="Jaros S."/>
            <person name="Januszkiewicz K."/>
            <person name="Wedrychowicz H."/>
        </authorList>
    </citation>
    <scope>NUCLEOTIDE SEQUENCE [LARGE SCALE GENOMIC DNA]</scope>
    <source>
        <strain evidence="2 3">DSM 3089</strain>
    </source>
</reference>
<feature type="transmembrane region" description="Helical" evidence="1">
    <location>
        <begin position="6"/>
        <end position="27"/>
    </location>
</feature>
<protein>
    <submittedName>
        <fullName evidence="2">Prepilin-type N-terminal cleavage/methylation domain-containing protein</fullName>
    </submittedName>
</protein>
<organism evidence="2 3">
    <name type="scientific">Clostridium collagenovorans DSM 3089</name>
    <dbReference type="NCBI Taxonomy" id="1121306"/>
    <lineage>
        <taxon>Bacteria</taxon>
        <taxon>Bacillati</taxon>
        <taxon>Bacillota</taxon>
        <taxon>Clostridia</taxon>
        <taxon>Eubacteriales</taxon>
        <taxon>Clostridiaceae</taxon>
        <taxon>Clostridium</taxon>
    </lineage>
</organism>
<keyword evidence="1" id="KW-0812">Transmembrane</keyword>
<keyword evidence="1" id="KW-1133">Transmembrane helix</keyword>
<dbReference type="InterPro" id="IPR045584">
    <property type="entry name" value="Pilin-like"/>
</dbReference>
<evidence type="ECO:0000256" key="1">
    <source>
        <dbReference type="SAM" id="Phobius"/>
    </source>
</evidence>
<accession>A0A1M5T2F4</accession>
<sequence length="141" mass="16280">MKKTGFTLIEVLVVMALMSIIFSIGYINVNKFNHKKEELEFNEVIRDVSEVIYLTKAKVMYEHSYAEIFIEEDKLTSIVNNKEDKVYNLKSGYKFYNYTPSIIKIFDMGYVEAGHVMIKNKSGKSKSISIKPVTGFIEIID</sequence>